<dbReference type="RefSeq" id="WP_345198618.1">
    <property type="nucleotide sequence ID" value="NZ_BAABFL010000469.1"/>
</dbReference>
<dbReference type="InterPro" id="IPR036061">
    <property type="entry name" value="CheW-like_dom_sf"/>
</dbReference>
<dbReference type="PANTHER" id="PTHR22617:SF43">
    <property type="entry name" value="PROTEIN PILI"/>
    <property type="match status" value="1"/>
</dbReference>
<reference evidence="3" key="1">
    <citation type="journal article" date="2019" name="Int. J. Syst. Evol. Microbiol.">
        <title>The Global Catalogue of Microorganisms (GCM) 10K type strain sequencing project: providing services to taxonomists for standard genome sequencing and annotation.</title>
        <authorList>
            <consortium name="The Broad Institute Genomics Platform"/>
            <consortium name="The Broad Institute Genome Sequencing Center for Infectious Disease"/>
            <person name="Wu L."/>
            <person name="Ma J."/>
        </authorList>
    </citation>
    <scope>NUCLEOTIDE SEQUENCE [LARGE SCALE GENOMIC DNA]</scope>
    <source>
        <strain evidence="3">JCM 17805</strain>
    </source>
</reference>
<dbReference type="Gene3D" id="2.40.50.180">
    <property type="entry name" value="CheA-289, Domain 4"/>
    <property type="match status" value="1"/>
</dbReference>
<evidence type="ECO:0000313" key="2">
    <source>
        <dbReference type="EMBL" id="GAA4652113.1"/>
    </source>
</evidence>
<dbReference type="PANTHER" id="PTHR22617">
    <property type="entry name" value="CHEMOTAXIS SENSOR HISTIDINE KINASE-RELATED"/>
    <property type="match status" value="1"/>
</dbReference>
<comment type="caution">
    <text evidence="2">The sequence shown here is derived from an EMBL/GenBank/DDBJ whole genome shotgun (WGS) entry which is preliminary data.</text>
</comment>
<dbReference type="CDD" id="cd00588">
    <property type="entry name" value="CheW_like"/>
    <property type="match status" value="1"/>
</dbReference>
<dbReference type="Gene3D" id="2.30.30.40">
    <property type="entry name" value="SH3 Domains"/>
    <property type="match status" value="1"/>
</dbReference>
<dbReference type="InterPro" id="IPR039315">
    <property type="entry name" value="CheW"/>
</dbReference>
<organism evidence="2 3">
    <name type="scientific">Kistimonas scapharcae</name>
    <dbReference type="NCBI Taxonomy" id="1036133"/>
    <lineage>
        <taxon>Bacteria</taxon>
        <taxon>Pseudomonadati</taxon>
        <taxon>Pseudomonadota</taxon>
        <taxon>Gammaproteobacteria</taxon>
        <taxon>Oceanospirillales</taxon>
        <taxon>Endozoicomonadaceae</taxon>
        <taxon>Kistimonas</taxon>
    </lineage>
</organism>
<dbReference type="EMBL" id="BAABFL010000469">
    <property type="protein sequence ID" value="GAA4652113.1"/>
    <property type="molecule type" value="Genomic_DNA"/>
</dbReference>
<dbReference type="Proteomes" id="UP001500604">
    <property type="component" value="Unassembled WGS sequence"/>
</dbReference>
<evidence type="ECO:0000313" key="3">
    <source>
        <dbReference type="Proteomes" id="UP001500604"/>
    </source>
</evidence>
<name>A0ABP8V781_9GAMM</name>
<dbReference type="PROSITE" id="PS50851">
    <property type="entry name" value="CHEW"/>
    <property type="match status" value="1"/>
</dbReference>
<accession>A0ABP8V781</accession>
<proteinExistence type="predicted"/>
<evidence type="ECO:0000259" key="1">
    <source>
        <dbReference type="PROSITE" id="PS50851"/>
    </source>
</evidence>
<keyword evidence="3" id="KW-1185">Reference proteome</keyword>
<feature type="domain" description="CheW-like" evidence="1">
    <location>
        <begin position="1"/>
        <end position="143"/>
    </location>
</feature>
<gene>
    <name evidence="2" type="ORF">GCM10023116_43970</name>
</gene>
<dbReference type="SUPFAM" id="SSF50341">
    <property type="entry name" value="CheW-like"/>
    <property type="match status" value="1"/>
</dbReference>
<dbReference type="InterPro" id="IPR002545">
    <property type="entry name" value="CheW-lke_dom"/>
</dbReference>
<dbReference type="SMART" id="SM00260">
    <property type="entry name" value="CheW"/>
    <property type="match status" value="1"/>
</dbReference>
<sequence>MIYLRFEIAGQVYALASEAIVEVIPCIPVNGMAHTSPAVAGTLNYRGGLIPVIDLAMLFNEQPSARYTSTRIIIVNYRDIAGETLHLALIAEQATETMKLNDDAFNPQVINNGHIPYSGAATLETGQLLYRLEVHDILPPDLQGQLYPQHHLDEESVHHVN</sequence>
<dbReference type="Pfam" id="PF01584">
    <property type="entry name" value="CheW"/>
    <property type="match status" value="1"/>
</dbReference>
<protein>
    <submittedName>
        <fullName evidence="2">Chemotaxis protein CheW</fullName>
    </submittedName>
</protein>